<name>A0A0G4HUB7_9ALVE</name>
<organism evidence="3">
    <name type="scientific">Chromera velia CCMP2878</name>
    <dbReference type="NCBI Taxonomy" id="1169474"/>
    <lineage>
        <taxon>Eukaryota</taxon>
        <taxon>Sar</taxon>
        <taxon>Alveolata</taxon>
        <taxon>Colpodellida</taxon>
        <taxon>Chromeraceae</taxon>
        <taxon>Chromera</taxon>
    </lineage>
</organism>
<protein>
    <submittedName>
        <fullName evidence="3">Uncharacterized protein</fullName>
    </submittedName>
</protein>
<feature type="compositionally biased region" description="Polar residues" evidence="1">
    <location>
        <begin position="1"/>
        <end position="16"/>
    </location>
</feature>
<keyword evidence="2" id="KW-0812">Transmembrane</keyword>
<feature type="region of interest" description="Disordered" evidence="1">
    <location>
        <begin position="1"/>
        <end position="32"/>
    </location>
</feature>
<dbReference type="AlphaFoldDB" id="A0A0G4HUB7"/>
<reference evidence="3" key="1">
    <citation type="submission" date="2014-11" db="EMBL/GenBank/DDBJ databases">
        <authorList>
            <person name="Otto D Thomas"/>
            <person name="Naeem Raeece"/>
        </authorList>
    </citation>
    <scope>NUCLEOTIDE SEQUENCE</scope>
</reference>
<evidence type="ECO:0000313" key="3">
    <source>
        <dbReference type="EMBL" id="CEM48016.1"/>
    </source>
</evidence>
<dbReference type="VEuPathDB" id="CryptoDB:Cvel_31816"/>
<gene>
    <name evidence="3" type="ORF">Cvel_31816</name>
</gene>
<keyword evidence="2" id="KW-0472">Membrane</keyword>
<feature type="transmembrane region" description="Helical" evidence="2">
    <location>
        <begin position="86"/>
        <end position="110"/>
    </location>
</feature>
<feature type="transmembrane region" description="Helical" evidence="2">
    <location>
        <begin position="42"/>
        <end position="66"/>
    </location>
</feature>
<evidence type="ECO:0000256" key="1">
    <source>
        <dbReference type="SAM" id="MobiDB-lite"/>
    </source>
</evidence>
<accession>A0A0G4HUB7</accession>
<sequence>MNRTTDSALTPTSFAMTSEAPKGDPLGETQQLSRNTGNTRQLIWIANLIGMALGLMAVAGGAYMIAVCFQNYNEGRLLTGAKCSELQSAGGPICVVLGSAAVITSIIFIYKGRRW</sequence>
<dbReference type="EMBL" id="CDMZ01003908">
    <property type="protein sequence ID" value="CEM48016.1"/>
    <property type="molecule type" value="Genomic_DNA"/>
</dbReference>
<evidence type="ECO:0000256" key="2">
    <source>
        <dbReference type="SAM" id="Phobius"/>
    </source>
</evidence>
<keyword evidence="2" id="KW-1133">Transmembrane helix</keyword>
<proteinExistence type="predicted"/>